<evidence type="ECO:0000256" key="1">
    <source>
        <dbReference type="SAM" id="Coils"/>
    </source>
</evidence>
<feature type="signal peptide" evidence="2">
    <location>
        <begin position="1"/>
        <end position="23"/>
    </location>
</feature>
<keyword evidence="1" id="KW-0175">Coiled coil</keyword>
<proteinExistence type="predicted"/>
<evidence type="ECO:0000313" key="5">
    <source>
        <dbReference type="RefSeq" id="XP_030384643.1"/>
    </source>
</evidence>
<dbReference type="OrthoDB" id="6145874at2759"/>
<dbReference type="RefSeq" id="XP_030384643.1">
    <property type="nucleotide sequence ID" value="XM_030528783.1"/>
</dbReference>
<protein>
    <submittedName>
        <fullName evidence="5">Fibrinogen-like protein 1</fullName>
    </submittedName>
</protein>
<keyword evidence="2" id="KW-0732">Signal</keyword>
<evidence type="ECO:0000259" key="3">
    <source>
        <dbReference type="PROSITE" id="PS51406"/>
    </source>
</evidence>
<dbReference type="GeneID" id="115631932"/>
<feature type="domain" description="Fibrinogen C-terminal" evidence="3">
    <location>
        <begin position="99"/>
        <end position="343"/>
    </location>
</feature>
<dbReference type="SMART" id="SM00186">
    <property type="entry name" value="FBG"/>
    <property type="match status" value="1"/>
</dbReference>
<feature type="chain" id="PRO_5027062853" evidence="2">
    <location>
        <begin position="24"/>
        <end position="344"/>
    </location>
</feature>
<reference evidence="5" key="1">
    <citation type="submission" date="2025-08" db="UniProtKB">
        <authorList>
            <consortium name="RefSeq"/>
        </authorList>
    </citation>
    <scope>IDENTIFICATION</scope>
    <source>
        <strain evidence="5">11010-0011.00</strain>
        <tissue evidence="5">Whole body</tissue>
    </source>
</reference>
<keyword evidence="4" id="KW-1185">Reference proteome</keyword>
<dbReference type="SUPFAM" id="SSF56496">
    <property type="entry name" value="Fibrinogen C-terminal domain-like"/>
    <property type="match status" value="1"/>
</dbReference>
<sequence length="344" mass="40313">MQYFLKLSFIIVIYGAIVTLCQSSCIQRNKIRSLRQIESHHENTTTNISDCREYESRLPNQAFLNNLYKSETLKDTIEAKELEISKLNATISKLEFERLQSINGCKECNELVVQIQMQKEKIGQLQLEVEMLKFELLNWKTKLSFNVNKEDTFFVPNDKRVVGAHWTTIQHRIDGTVDFRQDWKSYRDGFGILDADFFLGLENIHQWTISQPHELLILLKDWNNIQRHAHYDHFSIGSELQKYKLLTLGNYSGNAGDALTPNLYANFSTYDRDNDNLSALRCDEWRSSGWWYHTCVSDSNLNGHYCASPYCSKHLGRGIVWNTAWHNWQYSLKSVQMLIRQINH</sequence>
<dbReference type="Gene3D" id="3.90.215.10">
    <property type="entry name" value="Gamma Fibrinogen, chain A, domain 1"/>
    <property type="match status" value="1"/>
</dbReference>
<name>A0A6J2UB08_DROLE</name>
<dbReference type="AlphaFoldDB" id="A0A6J2UB08"/>
<dbReference type="Proteomes" id="UP000504634">
    <property type="component" value="Unplaced"/>
</dbReference>
<dbReference type="InterPro" id="IPR002181">
    <property type="entry name" value="Fibrinogen_a/b/g_C_dom"/>
</dbReference>
<dbReference type="InterPro" id="IPR036056">
    <property type="entry name" value="Fibrinogen-like_C"/>
</dbReference>
<evidence type="ECO:0000313" key="4">
    <source>
        <dbReference type="Proteomes" id="UP000504634"/>
    </source>
</evidence>
<dbReference type="PANTHER" id="PTHR19143:SF327">
    <property type="entry name" value="FI21813P1-RELATED"/>
    <property type="match status" value="1"/>
</dbReference>
<dbReference type="PANTHER" id="PTHR19143">
    <property type="entry name" value="FIBRINOGEN/TENASCIN/ANGIOPOEITIN"/>
    <property type="match status" value="1"/>
</dbReference>
<evidence type="ECO:0000256" key="2">
    <source>
        <dbReference type="SAM" id="SignalP"/>
    </source>
</evidence>
<dbReference type="GO" id="GO:0005615">
    <property type="term" value="C:extracellular space"/>
    <property type="evidence" value="ECO:0007669"/>
    <property type="project" value="TreeGrafter"/>
</dbReference>
<dbReference type="InterPro" id="IPR050373">
    <property type="entry name" value="Fibrinogen_C-term_domain"/>
</dbReference>
<feature type="coiled-coil region" evidence="1">
    <location>
        <begin position="70"/>
        <end position="135"/>
    </location>
</feature>
<gene>
    <name evidence="5" type="primary">LOC115631932</name>
</gene>
<dbReference type="InterPro" id="IPR014716">
    <property type="entry name" value="Fibrinogen_a/b/g_C_1"/>
</dbReference>
<dbReference type="Pfam" id="PF00147">
    <property type="entry name" value="Fibrinogen_C"/>
    <property type="match status" value="1"/>
</dbReference>
<dbReference type="CDD" id="cd00087">
    <property type="entry name" value="FReD"/>
    <property type="match status" value="1"/>
</dbReference>
<dbReference type="PROSITE" id="PS51406">
    <property type="entry name" value="FIBRINOGEN_C_2"/>
    <property type="match status" value="1"/>
</dbReference>
<organism evidence="4 5">
    <name type="scientific">Drosophila lebanonensis</name>
    <name type="common">Fruit fly</name>
    <name type="synonym">Scaptodrosophila lebanonensis</name>
    <dbReference type="NCBI Taxonomy" id="7225"/>
    <lineage>
        <taxon>Eukaryota</taxon>
        <taxon>Metazoa</taxon>
        <taxon>Ecdysozoa</taxon>
        <taxon>Arthropoda</taxon>
        <taxon>Hexapoda</taxon>
        <taxon>Insecta</taxon>
        <taxon>Pterygota</taxon>
        <taxon>Neoptera</taxon>
        <taxon>Endopterygota</taxon>
        <taxon>Diptera</taxon>
        <taxon>Brachycera</taxon>
        <taxon>Muscomorpha</taxon>
        <taxon>Ephydroidea</taxon>
        <taxon>Drosophilidae</taxon>
        <taxon>Scaptodrosophila</taxon>
    </lineage>
</organism>
<accession>A0A6J2UB08</accession>